<sequence>MSISGCPAIDELINTLHFRWFRFSAFKDKTSVGSTNFYATYQPTEIPTADRFVGTQVVLKMVEANGGSLYEEIEDVIKSMREDNDSEWDVIYSKSTSLLPHTKKTIMCSSTLHPLKEFSHVFIGGDSGQYYLEINNETAF</sequence>
<feature type="non-terminal residue" evidence="1">
    <location>
        <position position="1"/>
    </location>
</feature>
<dbReference type="EMBL" id="CAJVPJ010000929">
    <property type="protein sequence ID" value="CAG8566054.1"/>
    <property type="molecule type" value="Genomic_DNA"/>
</dbReference>
<evidence type="ECO:0000313" key="2">
    <source>
        <dbReference type="Proteomes" id="UP000789572"/>
    </source>
</evidence>
<dbReference type="Proteomes" id="UP000789572">
    <property type="component" value="Unassembled WGS sequence"/>
</dbReference>
<proteinExistence type="predicted"/>
<evidence type="ECO:0000313" key="1">
    <source>
        <dbReference type="EMBL" id="CAG8566054.1"/>
    </source>
</evidence>
<reference evidence="1" key="1">
    <citation type="submission" date="2021-06" db="EMBL/GenBank/DDBJ databases">
        <authorList>
            <person name="Kallberg Y."/>
            <person name="Tangrot J."/>
            <person name="Rosling A."/>
        </authorList>
    </citation>
    <scope>NUCLEOTIDE SEQUENCE</scope>
    <source>
        <strain evidence="1">IA702</strain>
    </source>
</reference>
<dbReference type="AlphaFoldDB" id="A0A9N9BHJ1"/>
<keyword evidence="2" id="KW-1185">Reference proteome</keyword>
<organism evidence="1 2">
    <name type="scientific">Paraglomus occultum</name>
    <dbReference type="NCBI Taxonomy" id="144539"/>
    <lineage>
        <taxon>Eukaryota</taxon>
        <taxon>Fungi</taxon>
        <taxon>Fungi incertae sedis</taxon>
        <taxon>Mucoromycota</taxon>
        <taxon>Glomeromycotina</taxon>
        <taxon>Glomeromycetes</taxon>
        <taxon>Paraglomerales</taxon>
        <taxon>Paraglomeraceae</taxon>
        <taxon>Paraglomus</taxon>
    </lineage>
</organism>
<comment type="caution">
    <text evidence="1">The sequence shown here is derived from an EMBL/GenBank/DDBJ whole genome shotgun (WGS) entry which is preliminary data.</text>
</comment>
<gene>
    <name evidence="1" type="ORF">POCULU_LOCUS5753</name>
</gene>
<protein>
    <submittedName>
        <fullName evidence="1">1053_t:CDS:1</fullName>
    </submittedName>
</protein>
<feature type="non-terminal residue" evidence="1">
    <location>
        <position position="140"/>
    </location>
</feature>
<accession>A0A9N9BHJ1</accession>
<name>A0A9N9BHJ1_9GLOM</name>